<sequence>MYPGELQKNNDKAFIRTSMLNLVYLLRPENKSTAPLSPRMVVQPKKEEERNLKTNTVQPCTVTSSQWHLTESGLN</sequence>
<organism evidence="1 2">
    <name type="scientific">Acaulospora morrowiae</name>
    <dbReference type="NCBI Taxonomy" id="94023"/>
    <lineage>
        <taxon>Eukaryota</taxon>
        <taxon>Fungi</taxon>
        <taxon>Fungi incertae sedis</taxon>
        <taxon>Mucoromycota</taxon>
        <taxon>Glomeromycotina</taxon>
        <taxon>Glomeromycetes</taxon>
        <taxon>Diversisporales</taxon>
        <taxon>Acaulosporaceae</taxon>
        <taxon>Acaulospora</taxon>
    </lineage>
</organism>
<dbReference type="AlphaFoldDB" id="A0A9N9FHH8"/>
<accession>A0A9N9FHH8</accession>
<dbReference type="Proteomes" id="UP000789342">
    <property type="component" value="Unassembled WGS sequence"/>
</dbReference>
<evidence type="ECO:0000313" key="1">
    <source>
        <dbReference type="EMBL" id="CAG8536590.1"/>
    </source>
</evidence>
<evidence type="ECO:0000313" key="2">
    <source>
        <dbReference type="Proteomes" id="UP000789342"/>
    </source>
</evidence>
<keyword evidence="2" id="KW-1185">Reference proteome</keyword>
<gene>
    <name evidence="1" type="ORF">AMORRO_LOCUS4924</name>
</gene>
<reference evidence="1" key="1">
    <citation type="submission" date="2021-06" db="EMBL/GenBank/DDBJ databases">
        <authorList>
            <person name="Kallberg Y."/>
            <person name="Tangrot J."/>
            <person name="Rosling A."/>
        </authorList>
    </citation>
    <scope>NUCLEOTIDE SEQUENCE</scope>
    <source>
        <strain evidence="1">CL551</strain>
    </source>
</reference>
<proteinExistence type="predicted"/>
<feature type="non-terminal residue" evidence="1">
    <location>
        <position position="75"/>
    </location>
</feature>
<comment type="caution">
    <text evidence="1">The sequence shown here is derived from an EMBL/GenBank/DDBJ whole genome shotgun (WGS) entry which is preliminary data.</text>
</comment>
<dbReference type="EMBL" id="CAJVPV010002819">
    <property type="protein sequence ID" value="CAG8536590.1"/>
    <property type="molecule type" value="Genomic_DNA"/>
</dbReference>
<name>A0A9N9FHH8_9GLOM</name>
<protein>
    <submittedName>
        <fullName evidence="1">6852_t:CDS:1</fullName>
    </submittedName>
</protein>